<proteinExistence type="predicted"/>
<dbReference type="EMBL" id="AFZX01000032">
    <property type="protein sequence ID" value="EHL07937.1"/>
    <property type="molecule type" value="Genomic_DNA"/>
</dbReference>
<dbReference type="AlphaFoldDB" id="G9XK51"/>
<protein>
    <submittedName>
        <fullName evidence="1">Uncharacterized protein</fullName>
    </submittedName>
</protein>
<dbReference type="HOGENOM" id="CLU_3042704_0_0_9"/>
<organism evidence="1 2">
    <name type="scientific">Desulfitobacterium hafniense DP7</name>
    <dbReference type="NCBI Taxonomy" id="537010"/>
    <lineage>
        <taxon>Bacteria</taxon>
        <taxon>Bacillati</taxon>
        <taxon>Bacillota</taxon>
        <taxon>Clostridia</taxon>
        <taxon>Eubacteriales</taxon>
        <taxon>Desulfitobacteriaceae</taxon>
        <taxon>Desulfitobacterium</taxon>
    </lineage>
</organism>
<comment type="caution">
    <text evidence="1">The sequence shown here is derived from an EMBL/GenBank/DDBJ whole genome shotgun (WGS) entry which is preliminary data.</text>
</comment>
<reference evidence="1 2" key="1">
    <citation type="submission" date="2011-08" db="EMBL/GenBank/DDBJ databases">
        <authorList>
            <person name="Weinstock G."/>
            <person name="Sodergren E."/>
            <person name="Clifton S."/>
            <person name="Fulton L."/>
            <person name="Fulton B."/>
            <person name="Courtney L."/>
            <person name="Fronick C."/>
            <person name="Harrison M."/>
            <person name="Strong C."/>
            <person name="Farmer C."/>
            <person name="Delahaunty K."/>
            <person name="Markovic C."/>
            <person name="Hall O."/>
            <person name="Minx P."/>
            <person name="Tomlinson C."/>
            <person name="Mitreva M."/>
            <person name="Hou S."/>
            <person name="Chen J."/>
            <person name="Wollam A."/>
            <person name="Pepin K.H."/>
            <person name="Johnson M."/>
            <person name="Bhonagiri V."/>
            <person name="Zhang X."/>
            <person name="Suruliraj S."/>
            <person name="Warren W."/>
            <person name="Chinwalla A."/>
            <person name="Mardis E.R."/>
            <person name="Wilson R.K."/>
        </authorList>
    </citation>
    <scope>NUCLEOTIDE SEQUENCE [LARGE SCALE GENOMIC DNA]</scope>
    <source>
        <strain evidence="1 2">DP7</strain>
    </source>
</reference>
<gene>
    <name evidence="1" type="ORF">HMPREF0322_01334</name>
</gene>
<evidence type="ECO:0000313" key="1">
    <source>
        <dbReference type="EMBL" id="EHL07937.1"/>
    </source>
</evidence>
<accession>G9XK51</accession>
<name>G9XK51_DESHA</name>
<evidence type="ECO:0000313" key="2">
    <source>
        <dbReference type="Proteomes" id="UP000004416"/>
    </source>
</evidence>
<sequence length="54" mass="6413">MLNSSFRLLFLPLFLKFFKIIIDYLILEILFPKSGLLFFLSSDTLLWRLLSLTT</sequence>
<dbReference type="Proteomes" id="UP000004416">
    <property type="component" value="Unassembled WGS sequence"/>
</dbReference>